<evidence type="ECO:0000256" key="1">
    <source>
        <dbReference type="SAM" id="MobiDB-lite"/>
    </source>
</evidence>
<organism evidence="2 3">
    <name type="scientific">Canna indica</name>
    <name type="common">Indian-shot</name>
    <dbReference type="NCBI Taxonomy" id="4628"/>
    <lineage>
        <taxon>Eukaryota</taxon>
        <taxon>Viridiplantae</taxon>
        <taxon>Streptophyta</taxon>
        <taxon>Embryophyta</taxon>
        <taxon>Tracheophyta</taxon>
        <taxon>Spermatophyta</taxon>
        <taxon>Magnoliopsida</taxon>
        <taxon>Liliopsida</taxon>
        <taxon>Zingiberales</taxon>
        <taxon>Cannaceae</taxon>
        <taxon>Canna</taxon>
    </lineage>
</organism>
<evidence type="ECO:0008006" key="4">
    <source>
        <dbReference type="Google" id="ProtNLM"/>
    </source>
</evidence>
<gene>
    <name evidence="2" type="ORF">Cni_G27367</name>
</gene>
<dbReference type="Gene3D" id="2.40.50.100">
    <property type="match status" value="1"/>
</dbReference>
<keyword evidence="3" id="KW-1185">Reference proteome</keyword>
<dbReference type="PANTHER" id="PTHR47597:SF2">
    <property type="entry name" value="LIPOYL-BINDING DOMAIN-CONTAINING PROTEIN"/>
    <property type="match status" value="1"/>
</dbReference>
<accession>A0AAQ3QS54</accession>
<feature type="compositionally biased region" description="Low complexity" evidence="1">
    <location>
        <begin position="7"/>
        <end position="19"/>
    </location>
</feature>
<name>A0AAQ3QS54_9LILI</name>
<dbReference type="EMBL" id="CP136898">
    <property type="protein sequence ID" value="WOL18570.1"/>
    <property type="molecule type" value="Genomic_DNA"/>
</dbReference>
<protein>
    <recommendedName>
        <fullName evidence="4">Lipoyl-binding domain-containing protein</fullName>
    </recommendedName>
</protein>
<dbReference type="InterPro" id="IPR011053">
    <property type="entry name" value="Single_hybrid_motif"/>
</dbReference>
<evidence type="ECO:0000313" key="2">
    <source>
        <dbReference type="EMBL" id="WOL18570.1"/>
    </source>
</evidence>
<evidence type="ECO:0000313" key="3">
    <source>
        <dbReference type="Proteomes" id="UP001327560"/>
    </source>
</evidence>
<reference evidence="2 3" key="1">
    <citation type="submission" date="2023-10" db="EMBL/GenBank/DDBJ databases">
        <title>Chromosome-scale genome assembly provides insights into flower coloration mechanisms of Canna indica.</title>
        <authorList>
            <person name="Li C."/>
        </authorList>
    </citation>
    <scope>NUCLEOTIDE SEQUENCE [LARGE SCALE GENOMIC DNA]</scope>
    <source>
        <tissue evidence="2">Flower</tissue>
    </source>
</reference>
<proteinExistence type="predicted"/>
<sequence length="211" mass="22366">MTPNAGTSQKTSTASSQKKNLQISPFPNGFQTLVEEVCDQTSVVELELKVGDFEMILKRDIGIPKSSDSAVIGSPVLAPPIPSRPVEEIVSAHTPVVEQKSSTAGSSPFNNISPKLASLEASGQNGYILVSSPTVGSSQIGRTLKGKRQPPSCREGDIIKEGQIVGFLDQLGNLLPVRTDVSGEVFKILYNDGEAVGYRDPLIAVLPYSTA</sequence>
<dbReference type="SUPFAM" id="SSF51230">
    <property type="entry name" value="Single hybrid motif"/>
    <property type="match status" value="1"/>
</dbReference>
<feature type="region of interest" description="Disordered" evidence="1">
    <location>
        <begin position="1"/>
        <end position="22"/>
    </location>
</feature>
<dbReference type="Proteomes" id="UP001327560">
    <property type="component" value="Chromosome 9"/>
</dbReference>
<dbReference type="InterPro" id="IPR053217">
    <property type="entry name" value="ACC_Biotin_Carrier"/>
</dbReference>
<dbReference type="AlphaFoldDB" id="A0AAQ3QS54"/>
<dbReference type="PANTHER" id="PTHR47597">
    <property type="entry name" value="IS A MEMBER OF THE PF|00364 BIOTIN-REQUIRING ENZYMES FAMILY-RELATED"/>
    <property type="match status" value="1"/>
</dbReference>